<keyword evidence="5" id="KW-1003">Cell membrane</keyword>
<sequence>MAGEMTFWEHLDELRKVIFRSFAVLIVLMVVFFLCKEIVFDGVVLAPLTDDFFVYRWLDDLLALMGLPALKPFAVTLVNIDLAAQFFTHVRMAFWLAVIIALPFLLYQIWLFVRPALYDREKKAAEAAFSMASLLFYVGLAVGYVIVFPLTLRFLGTYQVSESVANQISLGSYIGMFLKMNLIMGVVFELPALAYMLSRIGIINRQMLRRFRKYAVVIALAVSAIITPSGDAFTMIVVALPIYMLYEVSIRLCGSETRREDLAETKTTDIQ</sequence>
<comment type="caution">
    <text evidence="5">Lacks conserved residue(s) required for the propagation of feature annotation.</text>
</comment>
<dbReference type="Proteomes" id="UP000886744">
    <property type="component" value="Unassembled WGS sequence"/>
</dbReference>
<keyword evidence="3 5" id="KW-1133">Transmembrane helix</keyword>
<protein>
    <recommendedName>
        <fullName evidence="5">Sec-independent protein translocase protein TatC</fullName>
    </recommendedName>
</protein>
<evidence type="ECO:0000256" key="4">
    <source>
        <dbReference type="ARBA" id="ARBA00023136"/>
    </source>
</evidence>
<accession>A0A9D1E040</accession>
<feature type="transmembrane region" description="Helical" evidence="5">
    <location>
        <begin position="92"/>
        <end position="113"/>
    </location>
</feature>
<reference evidence="6" key="1">
    <citation type="submission" date="2020-10" db="EMBL/GenBank/DDBJ databases">
        <authorList>
            <person name="Gilroy R."/>
        </authorList>
    </citation>
    <scope>NUCLEOTIDE SEQUENCE</scope>
    <source>
        <strain evidence="6">ChiHjej13B12-12457</strain>
    </source>
</reference>
<evidence type="ECO:0000313" key="7">
    <source>
        <dbReference type="Proteomes" id="UP000886744"/>
    </source>
</evidence>
<keyword evidence="4 5" id="KW-0472">Membrane</keyword>
<dbReference type="NCBIfam" id="TIGR00945">
    <property type="entry name" value="tatC"/>
    <property type="match status" value="1"/>
</dbReference>
<dbReference type="HAMAP" id="MF_00902">
    <property type="entry name" value="TatC"/>
    <property type="match status" value="1"/>
</dbReference>
<keyword evidence="5" id="KW-0811">Translocation</keyword>
<dbReference type="AlphaFoldDB" id="A0A9D1E040"/>
<reference evidence="6" key="2">
    <citation type="journal article" date="2021" name="PeerJ">
        <title>Extensive microbial diversity within the chicken gut microbiome revealed by metagenomics and culture.</title>
        <authorList>
            <person name="Gilroy R."/>
            <person name="Ravi A."/>
            <person name="Getino M."/>
            <person name="Pursley I."/>
            <person name="Horton D.L."/>
            <person name="Alikhan N.F."/>
            <person name="Baker D."/>
            <person name="Gharbi K."/>
            <person name="Hall N."/>
            <person name="Watson M."/>
            <person name="Adriaenssens E.M."/>
            <person name="Foster-Nyarko E."/>
            <person name="Jarju S."/>
            <person name="Secka A."/>
            <person name="Antonio M."/>
            <person name="Oren A."/>
            <person name="Chaudhuri R.R."/>
            <person name="La Ragione R."/>
            <person name="Hildebrand F."/>
            <person name="Pallen M.J."/>
        </authorList>
    </citation>
    <scope>NUCLEOTIDE SEQUENCE</scope>
    <source>
        <strain evidence="6">ChiHjej13B12-12457</strain>
    </source>
</reference>
<comment type="similarity">
    <text evidence="5">Belongs to the TatC family.</text>
</comment>
<comment type="subunit">
    <text evidence="5">Forms a complex with TatA.</text>
</comment>
<feature type="transmembrane region" description="Helical" evidence="5">
    <location>
        <begin position="17"/>
        <end position="40"/>
    </location>
</feature>
<feature type="transmembrane region" description="Helical" evidence="5">
    <location>
        <begin position="134"/>
        <end position="156"/>
    </location>
</feature>
<evidence type="ECO:0000313" key="6">
    <source>
        <dbReference type="EMBL" id="HIR62128.1"/>
    </source>
</evidence>
<name>A0A9D1E040_9BACT</name>
<dbReference type="InterPro" id="IPR002033">
    <property type="entry name" value="TatC"/>
</dbReference>
<keyword evidence="5" id="KW-0813">Transport</keyword>
<feature type="transmembrane region" description="Helical" evidence="5">
    <location>
        <begin position="217"/>
        <end position="246"/>
    </location>
</feature>
<comment type="subcellular location">
    <subcellularLocation>
        <location evidence="5">Cell membrane</location>
        <topology evidence="5">Multi-pass membrane protein</topology>
    </subcellularLocation>
    <subcellularLocation>
        <location evidence="1">Membrane</location>
        <topology evidence="1">Multi-pass membrane protein</topology>
    </subcellularLocation>
</comment>
<dbReference type="PRINTS" id="PR01840">
    <property type="entry name" value="TATCFAMILY"/>
</dbReference>
<keyword evidence="2 5" id="KW-0812">Transmembrane</keyword>
<evidence type="ECO:0000256" key="3">
    <source>
        <dbReference type="ARBA" id="ARBA00022989"/>
    </source>
</evidence>
<dbReference type="GO" id="GO:0043953">
    <property type="term" value="P:protein transport by the Tat complex"/>
    <property type="evidence" value="ECO:0007669"/>
    <property type="project" value="UniProtKB-UniRule"/>
</dbReference>
<comment type="caution">
    <text evidence="6">The sequence shown here is derived from an EMBL/GenBank/DDBJ whole genome shotgun (WGS) entry which is preliminary data.</text>
</comment>
<dbReference type="GO" id="GO:0009977">
    <property type="term" value="F:proton motive force dependent protein transmembrane transporter activity"/>
    <property type="evidence" value="ECO:0007669"/>
    <property type="project" value="TreeGrafter"/>
</dbReference>
<keyword evidence="5" id="KW-0653">Protein transport</keyword>
<dbReference type="GO" id="GO:0033281">
    <property type="term" value="C:TAT protein transport complex"/>
    <property type="evidence" value="ECO:0007669"/>
    <property type="project" value="UniProtKB-UniRule"/>
</dbReference>
<evidence type="ECO:0000256" key="2">
    <source>
        <dbReference type="ARBA" id="ARBA00022692"/>
    </source>
</evidence>
<evidence type="ECO:0000256" key="1">
    <source>
        <dbReference type="ARBA" id="ARBA00004141"/>
    </source>
</evidence>
<dbReference type="Pfam" id="PF00902">
    <property type="entry name" value="TatC"/>
    <property type="match status" value="1"/>
</dbReference>
<proteinExistence type="inferred from homology"/>
<organism evidence="6 7">
    <name type="scientific">Candidatus Coprenecus avistercoris</name>
    <dbReference type="NCBI Taxonomy" id="2840730"/>
    <lineage>
        <taxon>Bacteria</taxon>
        <taxon>Pseudomonadati</taxon>
        <taxon>Bacteroidota</taxon>
        <taxon>Bacteroidia</taxon>
        <taxon>Bacteroidales</taxon>
        <taxon>Rikenellaceae</taxon>
        <taxon>Rikenellaceae incertae sedis</taxon>
        <taxon>Candidatus Coprenecus</taxon>
    </lineage>
</organism>
<dbReference type="EMBL" id="DVHI01000019">
    <property type="protein sequence ID" value="HIR62128.1"/>
    <property type="molecule type" value="Genomic_DNA"/>
</dbReference>
<comment type="function">
    <text evidence="5">Part of the twin-arginine translocation (Tat) system that transports large folded proteins containing a characteristic twin-arginine motif in their signal peptide across membranes.</text>
</comment>
<gene>
    <name evidence="5 6" type="primary">tatC</name>
    <name evidence="6" type="ORF">IAC94_01220</name>
</gene>
<evidence type="ECO:0000256" key="5">
    <source>
        <dbReference type="HAMAP-Rule" id="MF_00902"/>
    </source>
</evidence>
<dbReference type="PANTHER" id="PTHR30371:SF0">
    <property type="entry name" value="SEC-INDEPENDENT PROTEIN TRANSLOCASE PROTEIN TATC, CHLOROPLASTIC-RELATED"/>
    <property type="match status" value="1"/>
</dbReference>
<dbReference type="GO" id="GO:0065002">
    <property type="term" value="P:intracellular protein transmembrane transport"/>
    <property type="evidence" value="ECO:0007669"/>
    <property type="project" value="TreeGrafter"/>
</dbReference>
<feature type="transmembrane region" description="Helical" evidence="5">
    <location>
        <begin position="176"/>
        <end position="197"/>
    </location>
</feature>
<dbReference type="PANTHER" id="PTHR30371">
    <property type="entry name" value="SEC-INDEPENDENT PROTEIN TRANSLOCASE PROTEIN TATC"/>
    <property type="match status" value="1"/>
</dbReference>